<dbReference type="GO" id="GO:0047044">
    <property type="term" value="F:androstan-3-alpha,17-beta-diol dehydrogenase (NAD+) activity"/>
    <property type="evidence" value="ECO:0007669"/>
    <property type="project" value="UniProtKB-EC"/>
</dbReference>
<name>A0A7R9KW88_9ACAR</name>
<evidence type="ECO:0000256" key="16">
    <source>
        <dbReference type="ARBA" id="ARBA00072938"/>
    </source>
</evidence>
<evidence type="ECO:0000256" key="14">
    <source>
        <dbReference type="ARBA" id="ARBA00052417"/>
    </source>
</evidence>
<dbReference type="PANTHER" id="PTHR43658:SF8">
    <property type="entry name" value="17-BETA-HYDROXYSTEROID DEHYDROGENASE 14-RELATED"/>
    <property type="match status" value="1"/>
</dbReference>
<evidence type="ECO:0000256" key="11">
    <source>
        <dbReference type="ARBA" id="ARBA00051637"/>
    </source>
</evidence>
<evidence type="ECO:0000256" key="10">
    <source>
        <dbReference type="ARBA" id="ARBA00051004"/>
    </source>
</evidence>
<evidence type="ECO:0000256" key="20">
    <source>
        <dbReference type="RuleBase" id="RU000363"/>
    </source>
</evidence>
<evidence type="ECO:0000256" key="15">
    <source>
        <dbReference type="ARBA" id="ARBA00052668"/>
    </source>
</evidence>
<dbReference type="Proteomes" id="UP000759131">
    <property type="component" value="Unassembled WGS sequence"/>
</dbReference>
<dbReference type="PROSITE" id="PS00061">
    <property type="entry name" value="ADH_SHORT"/>
    <property type="match status" value="1"/>
</dbReference>
<dbReference type="PANTHER" id="PTHR43658">
    <property type="entry name" value="SHORT-CHAIN DEHYDROGENASE/REDUCTASE"/>
    <property type="match status" value="1"/>
</dbReference>
<dbReference type="GO" id="GO:0008209">
    <property type="term" value="P:androgen metabolic process"/>
    <property type="evidence" value="ECO:0007669"/>
    <property type="project" value="TreeGrafter"/>
</dbReference>
<dbReference type="PRINTS" id="PR00080">
    <property type="entry name" value="SDRFAMILY"/>
</dbReference>
<dbReference type="PRINTS" id="PR00081">
    <property type="entry name" value="GDHRDH"/>
</dbReference>
<comment type="catalytic activity">
    <reaction evidence="9">
        <text>cortisol + NAD(+) = 11beta,17alpha-dihydroxypregn-4-ene-3,20,21-trione + NADH + H(+)</text>
        <dbReference type="Rhea" id="RHEA:42012"/>
        <dbReference type="ChEBI" id="CHEBI:15378"/>
        <dbReference type="ChEBI" id="CHEBI:17650"/>
        <dbReference type="ChEBI" id="CHEBI:57540"/>
        <dbReference type="ChEBI" id="CHEBI:57945"/>
        <dbReference type="ChEBI" id="CHEBI:78595"/>
    </reaction>
    <physiologicalReaction direction="left-to-right" evidence="9">
        <dbReference type="Rhea" id="RHEA:42013"/>
    </physiologicalReaction>
</comment>
<gene>
    <name evidence="21" type="ORF">OSB1V03_LOCUS11000</name>
</gene>
<dbReference type="Pfam" id="PF00106">
    <property type="entry name" value="adh_short"/>
    <property type="match status" value="1"/>
</dbReference>
<dbReference type="InterPro" id="IPR036291">
    <property type="entry name" value="NAD(P)-bd_dom_sf"/>
</dbReference>
<organism evidence="21">
    <name type="scientific">Medioppia subpectinata</name>
    <dbReference type="NCBI Taxonomy" id="1979941"/>
    <lineage>
        <taxon>Eukaryota</taxon>
        <taxon>Metazoa</taxon>
        <taxon>Ecdysozoa</taxon>
        <taxon>Arthropoda</taxon>
        <taxon>Chelicerata</taxon>
        <taxon>Arachnida</taxon>
        <taxon>Acari</taxon>
        <taxon>Acariformes</taxon>
        <taxon>Sarcoptiformes</taxon>
        <taxon>Oribatida</taxon>
        <taxon>Brachypylina</taxon>
        <taxon>Oppioidea</taxon>
        <taxon>Oppiidae</taxon>
        <taxon>Medioppia</taxon>
    </lineage>
</organism>
<dbReference type="EMBL" id="OC862870">
    <property type="protein sequence ID" value="CAD7630588.1"/>
    <property type="molecule type" value="Genomic_DNA"/>
</dbReference>
<evidence type="ECO:0000256" key="1">
    <source>
        <dbReference type="ARBA" id="ARBA00006484"/>
    </source>
</evidence>
<reference evidence="21" key="1">
    <citation type="submission" date="2020-11" db="EMBL/GenBank/DDBJ databases">
        <authorList>
            <person name="Tran Van P."/>
        </authorList>
    </citation>
    <scope>NUCLEOTIDE SEQUENCE</scope>
</reference>
<dbReference type="AlphaFoldDB" id="A0A7R9KW88"/>
<dbReference type="FunFam" id="3.40.50.720:FF:000215">
    <property type="entry name" value="3-hydroxyacyl-CoA dehydrogenase type-2"/>
    <property type="match status" value="1"/>
</dbReference>
<comment type="catalytic activity">
    <reaction evidence="14">
        <text>cortisone + NAD(+) = 17alpha-hydroxypregn-4-en-3,11,20-trione-21-al + NADH + H(+)</text>
        <dbReference type="Rhea" id="RHEA:42016"/>
        <dbReference type="ChEBI" id="CHEBI:15378"/>
        <dbReference type="ChEBI" id="CHEBI:16962"/>
        <dbReference type="ChEBI" id="CHEBI:57540"/>
        <dbReference type="ChEBI" id="CHEBI:57945"/>
        <dbReference type="ChEBI" id="CHEBI:78596"/>
    </reaction>
    <physiologicalReaction direction="left-to-right" evidence="14">
        <dbReference type="Rhea" id="RHEA:42017"/>
    </physiologicalReaction>
</comment>
<comment type="catalytic activity">
    <reaction evidence="5">
        <text>17beta-estradiol + NAD(+) = estrone + NADH + H(+)</text>
        <dbReference type="Rhea" id="RHEA:24612"/>
        <dbReference type="ChEBI" id="CHEBI:15378"/>
        <dbReference type="ChEBI" id="CHEBI:16469"/>
        <dbReference type="ChEBI" id="CHEBI:17263"/>
        <dbReference type="ChEBI" id="CHEBI:57540"/>
        <dbReference type="ChEBI" id="CHEBI:57945"/>
        <dbReference type="EC" id="1.1.1.62"/>
    </reaction>
    <physiologicalReaction direction="left-to-right" evidence="5">
        <dbReference type="Rhea" id="RHEA:24613"/>
    </physiologicalReaction>
</comment>
<keyword evidence="22" id="KW-1185">Reference proteome</keyword>
<comment type="catalytic activity">
    <reaction evidence="12">
        <text>ursodeoxycholate + NAD(+) = 7-oxolithocholate + NADH + H(+)</text>
        <dbReference type="Rhea" id="RHEA:42028"/>
        <dbReference type="ChEBI" id="CHEBI:15378"/>
        <dbReference type="ChEBI" id="CHEBI:57540"/>
        <dbReference type="ChEBI" id="CHEBI:57945"/>
        <dbReference type="ChEBI" id="CHEBI:78604"/>
        <dbReference type="ChEBI" id="CHEBI:78605"/>
    </reaction>
    <physiologicalReaction direction="left-to-right" evidence="12">
        <dbReference type="Rhea" id="RHEA:42029"/>
    </physiologicalReaction>
</comment>
<dbReference type="InterPro" id="IPR002347">
    <property type="entry name" value="SDR_fam"/>
</dbReference>
<accession>A0A7R9KW88</accession>
<evidence type="ECO:0000256" key="13">
    <source>
        <dbReference type="ARBA" id="ARBA00052095"/>
    </source>
</evidence>
<comment type="catalytic activity">
    <reaction evidence="11">
        <text>3beta,7beta-dihydroxy-5beta-cholan-24-oate + NAD(+) = 3beta-hydroxy-7-oxo-5beta-cholan-24-oate + NADH + H(+)</text>
        <dbReference type="Rhea" id="RHEA:42024"/>
        <dbReference type="ChEBI" id="CHEBI:15378"/>
        <dbReference type="ChEBI" id="CHEBI:57540"/>
        <dbReference type="ChEBI" id="CHEBI:57945"/>
        <dbReference type="ChEBI" id="CHEBI:78602"/>
        <dbReference type="ChEBI" id="CHEBI:78603"/>
    </reaction>
    <physiologicalReaction direction="left-to-right" evidence="11">
        <dbReference type="Rhea" id="RHEA:42025"/>
    </physiologicalReaction>
</comment>
<protein>
    <recommendedName>
        <fullName evidence="16">3-hydroxyacyl-CoA dehydrogenase type-2</fullName>
        <ecNumber evidence="3">1.1.1.53</ecNumber>
        <ecNumber evidence="4">1.1.1.62</ecNumber>
    </recommendedName>
    <alternativeName>
        <fullName evidence="18">3-hydroxyacyl-CoA dehydrogenase type II</fullName>
    </alternativeName>
    <alternativeName>
        <fullName evidence="19">Mitochondrial ribonuclease P protein 2</fullName>
    </alternativeName>
    <alternativeName>
        <fullName evidence="17">Type II HADH</fullName>
    </alternativeName>
</protein>
<evidence type="ECO:0000313" key="22">
    <source>
        <dbReference type="Proteomes" id="UP000759131"/>
    </source>
</evidence>
<comment type="catalytic activity">
    <reaction evidence="15">
        <text>11-dehydrocorticosterone + NAD(+) = pregn-4-ene-3,11,20,21-tetraone + NADH + H(+)</text>
        <dbReference type="Rhea" id="RHEA:42020"/>
        <dbReference type="ChEBI" id="CHEBI:15378"/>
        <dbReference type="ChEBI" id="CHEBI:57540"/>
        <dbReference type="ChEBI" id="CHEBI:57945"/>
        <dbReference type="ChEBI" id="CHEBI:78600"/>
        <dbReference type="ChEBI" id="CHEBI:78601"/>
    </reaction>
    <physiologicalReaction direction="left-to-right" evidence="15">
        <dbReference type="Rhea" id="RHEA:42021"/>
    </physiologicalReaction>
</comment>
<comment type="catalytic activity">
    <reaction evidence="7">
        <text>5alpha-androstane-3alpha,17beta-diol + NAD(+) = 17beta-hydroxy-5alpha-androstan-3-one + NADH + H(+)</text>
        <dbReference type="Rhea" id="RHEA:42004"/>
        <dbReference type="ChEBI" id="CHEBI:15378"/>
        <dbReference type="ChEBI" id="CHEBI:16330"/>
        <dbReference type="ChEBI" id="CHEBI:36713"/>
        <dbReference type="ChEBI" id="CHEBI:57540"/>
        <dbReference type="ChEBI" id="CHEBI:57945"/>
        <dbReference type="EC" id="1.1.1.53"/>
    </reaction>
    <physiologicalReaction direction="right-to-left" evidence="7">
        <dbReference type="Rhea" id="RHEA:42006"/>
    </physiologicalReaction>
</comment>
<proteinExistence type="inferred from homology"/>
<evidence type="ECO:0000256" key="4">
    <source>
        <dbReference type="ARBA" id="ARBA00024072"/>
    </source>
</evidence>
<comment type="catalytic activity">
    <reaction evidence="10">
        <text>(3S)-3-hydroxybutanoyl-CoA + NAD(+) = acetoacetyl-CoA + NADH + H(+)</text>
        <dbReference type="Rhea" id="RHEA:30799"/>
        <dbReference type="ChEBI" id="CHEBI:15378"/>
        <dbReference type="ChEBI" id="CHEBI:57286"/>
        <dbReference type="ChEBI" id="CHEBI:57316"/>
        <dbReference type="ChEBI" id="CHEBI:57540"/>
        <dbReference type="ChEBI" id="CHEBI:57945"/>
    </reaction>
    <physiologicalReaction direction="left-to-right" evidence="10">
        <dbReference type="Rhea" id="RHEA:30800"/>
    </physiologicalReaction>
    <physiologicalReaction direction="right-to-left" evidence="10">
        <dbReference type="Rhea" id="RHEA:30801"/>
    </physiologicalReaction>
</comment>
<comment type="catalytic activity">
    <reaction evidence="8">
        <text>17beta-hydroxy-5alpha-androstan-3-one + NAD(+) = 5alpha-androstan-3,17-dione + NADH + H(+)</text>
        <dbReference type="Rhea" id="RHEA:41992"/>
        <dbReference type="ChEBI" id="CHEBI:15378"/>
        <dbReference type="ChEBI" id="CHEBI:15994"/>
        <dbReference type="ChEBI" id="CHEBI:16330"/>
        <dbReference type="ChEBI" id="CHEBI:57540"/>
        <dbReference type="ChEBI" id="CHEBI:57945"/>
    </reaction>
    <physiologicalReaction direction="left-to-right" evidence="8">
        <dbReference type="Rhea" id="RHEA:41993"/>
    </physiologicalReaction>
</comment>
<dbReference type="GO" id="GO:0003857">
    <property type="term" value="F:(3S)-3-hydroxyacyl-CoA dehydrogenase (NAD+) activity"/>
    <property type="evidence" value="ECO:0007669"/>
    <property type="project" value="UniProtKB-EC"/>
</dbReference>
<evidence type="ECO:0000313" key="21">
    <source>
        <dbReference type="EMBL" id="CAD7630588.1"/>
    </source>
</evidence>
<evidence type="ECO:0000256" key="17">
    <source>
        <dbReference type="ARBA" id="ARBA00079624"/>
    </source>
</evidence>
<dbReference type="SUPFAM" id="SSF51735">
    <property type="entry name" value="NAD(P)-binding Rossmann-fold domains"/>
    <property type="match status" value="1"/>
</dbReference>
<keyword evidence="2" id="KW-0560">Oxidoreductase</keyword>
<dbReference type="EC" id="1.1.1.62" evidence="4"/>
<dbReference type="GO" id="GO:0006631">
    <property type="term" value="P:fatty acid metabolic process"/>
    <property type="evidence" value="ECO:0007669"/>
    <property type="project" value="TreeGrafter"/>
</dbReference>
<dbReference type="EMBL" id="CAJPIZ010008295">
    <property type="protein sequence ID" value="CAG2111018.1"/>
    <property type="molecule type" value="Genomic_DNA"/>
</dbReference>
<evidence type="ECO:0000256" key="3">
    <source>
        <dbReference type="ARBA" id="ARBA00024071"/>
    </source>
</evidence>
<dbReference type="OrthoDB" id="1274115at2759"/>
<dbReference type="InterPro" id="IPR020904">
    <property type="entry name" value="Sc_DH/Rdtase_CS"/>
</dbReference>
<comment type="catalytic activity">
    <reaction evidence="13">
        <text>5alpha-pregnan-20beta-ol-3-one + NAD(+) = 5alpha-pregnane-3,20-dione + NADH + H(+)</text>
        <dbReference type="Rhea" id="RHEA:42008"/>
        <dbReference type="ChEBI" id="CHEBI:15378"/>
        <dbReference type="ChEBI" id="CHEBI:28952"/>
        <dbReference type="ChEBI" id="CHEBI:57540"/>
        <dbReference type="ChEBI" id="CHEBI:57945"/>
        <dbReference type="ChEBI" id="CHEBI:78594"/>
    </reaction>
    <physiologicalReaction direction="left-to-right" evidence="13">
        <dbReference type="Rhea" id="RHEA:42009"/>
    </physiologicalReaction>
</comment>
<evidence type="ECO:0000256" key="5">
    <source>
        <dbReference type="ARBA" id="ARBA00049381"/>
    </source>
</evidence>
<dbReference type="GO" id="GO:0008210">
    <property type="term" value="P:estrogen metabolic process"/>
    <property type="evidence" value="ECO:0007669"/>
    <property type="project" value="TreeGrafter"/>
</dbReference>
<evidence type="ECO:0000256" key="2">
    <source>
        <dbReference type="ARBA" id="ARBA00023002"/>
    </source>
</evidence>
<dbReference type="CDD" id="cd05371">
    <property type="entry name" value="HSD10-like_SDR_c"/>
    <property type="match status" value="1"/>
</dbReference>
<evidence type="ECO:0000256" key="6">
    <source>
        <dbReference type="ARBA" id="ARBA00050141"/>
    </source>
</evidence>
<evidence type="ECO:0000256" key="8">
    <source>
        <dbReference type="ARBA" id="ARBA00050435"/>
    </source>
</evidence>
<evidence type="ECO:0000256" key="18">
    <source>
        <dbReference type="ARBA" id="ARBA00082293"/>
    </source>
</evidence>
<evidence type="ECO:0000256" key="19">
    <source>
        <dbReference type="ARBA" id="ARBA00082399"/>
    </source>
</evidence>
<evidence type="ECO:0000256" key="9">
    <source>
        <dbReference type="ARBA" id="ARBA00050927"/>
    </source>
</evidence>
<comment type="similarity">
    <text evidence="1 20">Belongs to the short-chain dehydrogenases/reductases (SDR) family.</text>
</comment>
<evidence type="ECO:0000256" key="7">
    <source>
        <dbReference type="ARBA" id="ARBA00050365"/>
    </source>
</evidence>
<dbReference type="GO" id="GO:0004303">
    <property type="term" value="F:estradiol 17-beta-dehydrogenase [NAD(P)+] activity"/>
    <property type="evidence" value="ECO:0007669"/>
    <property type="project" value="UniProtKB-EC"/>
</dbReference>
<comment type="catalytic activity">
    <reaction evidence="6">
        <text>a (3S)-3-hydroxyacyl-CoA + NAD(+) = a 3-oxoacyl-CoA + NADH + H(+)</text>
        <dbReference type="Rhea" id="RHEA:22432"/>
        <dbReference type="ChEBI" id="CHEBI:15378"/>
        <dbReference type="ChEBI" id="CHEBI:57318"/>
        <dbReference type="ChEBI" id="CHEBI:57540"/>
        <dbReference type="ChEBI" id="CHEBI:57945"/>
        <dbReference type="ChEBI" id="CHEBI:90726"/>
        <dbReference type="EC" id="1.1.1.35"/>
    </reaction>
    <physiologicalReaction direction="left-to-right" evidence="6">
        <dbReference type="Rhea" id="RHEA:22433"/>
    </physiologicalReaction>
    <physiologicalReaction direction="right-to-left" evidence="6">
        <dbReference type="Rhea" id="RHEA:22434"/>
    </physiologicalReaction>
</comment>
<evidence type="ECO:0000256" key="12">
    <source>
        <dbReference type="ARBA" id="ARBA00051831"/>
    </source>
</evidence>
<dbReference type="GO" id="GO:0005739">
    <property type="term" value="C:mitochondrion"/>
    <property type="evidence" value="ECO:0007669"/>
    <property type="project" value="TreeGrafter"/>
</dbReference>
<sequence>MATFNSVKGLVAFVTGGSSGLGKATVDRLIRLGAKGVIAFDRNIETKFDAKNVVSVEGSVTSEEDVLKALDACEKQFGRLDAVVNCAGIGIARKTYDFKRKVPHPLDEFKMVIEVNTIGTFNVNRLAVGLIGKNQKVNELRGVIINTASVAAFEGQIGQVAYAASKGGIVGMTLPIARDLALEGIRCVTIAPGLFSTPLLASLPEKVRQNLAATVPCPQRLGEPEEYAHLVQTIIENQMINGTTIRLDGAIRMQP</sequence>
<dbReference type="Gene3D" id="3.40.50.720">
    <property type="entry name" value="NAD(P)-binding Rossmann-like Domain"/>
    <property type="match status" value="1"/>
</dbReference>
<dbReference type="EC" id="1.1.1.53" evidence="3"/>